<proteinExistence type="predicted"/>
<dbReference type="AlphaFoldDB" id="A0A6J4MGY1"/>
<gene>
    <name evidence="1" type="ORF">AVDCRST_MAG68-4115</name>
</gene>
<feature type="non-terminal residue" evidence="1">
    <location>
        <position position="37"/>
    </location>
</feature>
<protein>
    <submittedName>
        <fullName evidence="1">Uncharacterized protein</fullName>
    </submittedName>
</protein>
<name>A0A6J4MGY1_9BACT</name>
<accession>A0A6J4MGY1</accession>
<reference evidence="1" key="1">
    <citation type="submission" date="2020-02" db="EMBL/GenBank/DDBJ databases">
        <authorList>
            <person name="Meier V. D."/>
        </authorList>
    </citation>
    <scope>NUCLEOTIDE SEQUENCE</scope>
    <source>
        <strain evidence="1">AVDCRST_MAG68</strain>
    </source>
</reference>
<organism evidence="1">
    <name type="scientific">uncultured Gemmatimonadota bacterium</name>
    <dbReference type="NCBI Taxonomy" id="203437"/>
    <lineage>
        <taxon>Bacteria</taxon>
        <taxon>Pseudomonadati</taxon>
        <taxon>Gemmatimonadota</taxon>
        <taxon>environmental samples</taxon>
    </lineage>
</organism>
<sequence length="37" mass="3617">CGVRCIAPILSAGSSPGSLLAFRRGSPAVPRALPAAP</sequence>
<evidence type="ECO:0000313" key="1">
    <source>
        <dbReference type="EMBL" id="CAA9357201.1"/>
    </source>
</evidence>
<feature type="non-terminal residue" evidence="1">
    <location>
        <position position="1"/>
    </location>
</feature>
<dbReference type="EMBL" id="CADCTW010000189">
    <property type="protein sequence ID" value="CAA9357201.1"/>
    <property type="molecule type" value="Genomic_DNA"/>
</dbReference>